<sequence length="376" mass="39847">MSAGNSPTYTNPHARTYKIPPSRSPNSSHIHKFHQSLPSYSPSPLIPLPDVAKSLGIKAVFIKDESSRFDLPSFKILGASWGTFRAVTDHLDLPLDEARLDNLANDAQAKGIRLFAATDGNHGRAVARMAKLLGISAEIYVPGRLDEYTRDLIASEKGCNVTAIEGDYDTAVRAADQQAKLCSNGILVQDTSFENYERIPRWIVEGYSTMLDEIDSQVRNRSLAPTLLITPVGVGSLAHAVVSHCKSVEPPVSVLTVEPDTAACLHASLVAGKLTPFQTTGTIMNGLDCGTVSLTAWPDLHAGVDASTTVSDLEAHRAVEYLASQGIRLGPCGAAGLAALQRIAASDAGLLGLGADSVVVILGTEGMRPYPVPVSS</sequence>
<dbReference type="PANTHER" id="PTHR42937:SF1">
    <property type="entry name" value="DIAMINOPROPIONATE AMMONIA-LYASE"/>
    <property type="match status" value="1"/>
</dbReference>
<feature type="region of interest" description="Disordered" evidence="1">
    <location>
        <begin position="1"/>
        <end position="34"/>
    </location>
</feature>
<proteinExistence type="predicted"/>
<dbReference type="AlphaFoldDB" id="A0A0J6YJV6"/>
<keyword evidence="3" id="KW-0456">Lyase</keyword>
<dbReference type="Pfam" id="PF00291">
    <property type="entry name" value="PALP"/>
    <property type="match status" value="1"/>
</dbReference>
<dbReference type="GO" id="GO:0016829">
    <property type="term" value="F:lyase activity"/>
    <property type="evidence" value="ECO:0007669"/>
    <property type="project" value="UniProtKB-KW"/>
</dbReference>
<evidence type="ECO:0000313" key="3">
    <source>
        <dbReference type="EMBL" id="KMP07384.1"/>
    </source>
</evidence>
<dbReference type="PANTHER" id="PTHR42937">
    <property type="match status" value="1"/>
</dbReference>
<protein>
    <submittedName>
        <fullName evidence="3">Diaminopropionate ammonia-lyase</fullName>
    </submittedName>
</protein>
<dbReference type="InterPro" id="IPR036052">
    <property type="entry name" value="TrpB-like_PALP_sf"/>
</dbReference>
<gene>
    <name evidence="3" type="ORF">CIRG_07066</name>
</gene>
<dbReference type="EMBL" id="DS028097">
    <property type="protein sequence ID" value="KMP07384.1"/>
    <property type="molecule type" value="Genomic_DNA"/>
</dbReference>
<evidence type="ECO:0000259" key="2">
    <source>
        <dbReference type="Pfam" id="PF00291"/>
    </source>
</evidence>
<accession>A0A0J6YJV6</accession>
<dbReference type="STRING" id="404692.A0A0J6YJV6"/>
<dbReference type="Gene3D" id="3.40.50.1100">
    <property type="match status" value="2"/>
</dbReference>
<dbReference type="NCBIfam" id="NF006058">
    <property type="entry name" value="PRK08206.1"/>
    <property type="match status" value="1"/>
</dbReference>
<feature type="domain" description="Tryptophan synthase beta chain-like PALP" evidence="2">
    <location>
        <begin position="39"/>
        <end position="361"/>
    </location>
</feature>
<organism evidence="3 4">
    <name type="scientific">Coccidioides immitis RMSCC 2394</name>
    <dbReference type="NCBI Taxonomy" id="404692"/>
    <lineage>
        <taxon>Eukaryota</taxon>
        <taxon>Fungi</taxon>
        <taxon>Dikarya</taxon>
        <taxon>Ascomycota</taxon>
        <taxon>Pezizomycotina</taxon>
        <taxon>Eurotiomycetes</taxon>
        <taxon>Eurotiomycetidae</taxon>
        <taxon>Onygenales</taxon>
        <taxon>Onygenaceae</taxon>
        <taxon>Coccidioides</taxon>
    </lineage>
</organism>
<reference evidence="4" key="1">
    <citation type="journal article" date="2010" name="Genome Res.">
        <title>Population genomic sequencing of Coccidioides fungi reveals recent hybridization and transposon control.</title>
        <authorList>
            <person name="Neafsey D.E."/>
            <person name="Barker B.M."/>
            <person name="Sharpton T.J."/>
            <person name="Stajich J.E."/>
            <person name="Park D.J."/>
            <person name="Whiston E."/>
            <person name="Hung C.-Y."/>
            <person name="McMahan C."/>
            <person name="White J."/>
            <person name="Sykes S."/>
            <person name="Heiman D."/>
            <person name="Young S."/>
            <person name="Zeng Q."/>
            <person name="Abouelleil A."/>
            <person name="Aftuck L."/>
            <person name="Bessette D."/>
            <person name="Brown A."/>
            <person name="FitzGerald M."/>
            <person name="Lui A."/>
            <person name="Macdonald J.P."/>
            <person name="Priest M."/>
            <person name="Orbach M.J."/>
            <person name="Galgiani J.N."/>
            <person name="Kirkland T.N."/>
            <person name="Cole G.T."/>
            <person name="Birren B.W."/>
            <person name="Henn M.R."/>
            <person name="Taylor J.W."/>
            <person name="Rounsley S.D."/>
        </authorList>
    </citation>
    <scope>NUCLEOTIDE SEQUENCE [LARGE SCALE GENOMIC DNA]</scope>
    <source>
        <strain evidence="4">RMSCC 2394</strain>
    </source>
</reference>
<name>A0A0J6YJV6_COCIT</name>
<evidence type="ECO:0000313" key="4">
    <source>
        <dbReference type="Proteomes" id="UP000054565"/>
    </source>
</evidence>
<dbReference type="Proteomes" id="UP000054565">
    <property type="component" value="Unassembled WGS sequence"/>
</dbReference>
<evidence type="ECO:0000256" key="1">
    <source>
        <dbReference type="SAM" id="MobiDB-lite"/>
    </source>
</evidence>
<dbReference type="SUPFAM" id="SSF53686">
    <property type="entry name" value="Tryptophan synthase beta subunit-like PLP-dependent enzymes"/>
    <property type="match status" value="1"/>
</dbReference>
<dbReference type="InterPro" id="IPR001926">
    <property type="entry name" value="TrpB-like_PALP"/>
</dbReference>
<feature type="compositionally biased region" description="Polar residues" evidence="1">
    <location>
        <begin position="1"/>
        <end position="13"/>
    </location>
</feature>